<comment type="caution">
    <text evidence="2">The sequence shown here is derived from an EMBL/GenBank/DDBJ whole genome shotgun (WGS) entry which is preliminary data.</text>
</comment>
<accession>A0A5J4UNK3</accession>
<evidence type="ECO:0000259" key="1">
    <source>
        <dbReference type="Pfam" id="PF19263"/>
    </source>
</evidence>
<gene>
    <name evidence="2" type="ORF">EZS28_032831</name>
</gene>
<protein>
    <recommendedName>
        <fullName evidence="1">NrS-1 polymerase-like helicase domain-containing protein</fullName>
    </recommendedName>
</protein>
<evidence type="ECO:0000313" key="2">
    <source>
        <dbReference type="EMBL" id="KAA6371642.1"/>
    </source>
</evidence>
<dbReference type="Gene3D" id="3.40.50.300">
    <property type="entry name" value="P-loop containing nucleotide triphosphate hydrolases"/>
    <property type="match status" value="1"/>
</dbReference>
<dbReference type="EMBL" id="SNRW01014280">
    <property type="protein sequence ID" value="KAA6371642.1"/>
    <property type="molecule type" value="Genomic_DNA"/>
</dbReference>
<feature type="domain" description="NrS-1 polymerase-like helicase" evidence="1">
    <location>
        <begin position="31"/>
        <end position="142"/>
    </location>
</feature>
<feature type="non-terminal residue" evidence="2">
    <location>
        <position position="1"/>
    </location>
</feature>
<dbReference type="AlphaFoldDB" id="A0A5J4UNK3"/>
<dbReference type="InterPro" id="IPR045455">
    <property type="entry name" value="NrS-1_pol-like_helicase"/>
</dbReference>
<organism evidence="2 3">
    <name type="scientific">Streblomastix strix</name>
    <dbReference type="NCBI Taxonomy" id="222440"/>
    <lineage>
        <taxon>Eukaryota</taxon>
        <taxon>Metamonada</taxon>
        <taxon>Preaxostyla</taxon>
        <taxon>Oxymonadida</taxon>
        <taxon>Streblomastigidae</taxon>
        <taxon>Streblomastix</taxon>
    </lineage>
</organism>
<sequence length="254" mass="29185">AGDDNLYNYILNWIAFDIQNAGVKSEVALILQGSQGIGKNRFTDVLCELLSGYSIKNITDISEFTGQFNSVVENIILGIANELKNFGEARYSNMDALTSIITDDSIRINEKNQQRRTSENVMNLIMVTNNDFPIKIEANDRRYVVCRCKAVHRDDAEYFTSLSNEILMAGTKESFHSQRRKRTQLEHHVHNLMITRIYQIYFVVSLVRVPNARLNFDCSYQRAFLKNGNIIVYIVSGTGKRNRFKQSIVIIQQR</sequence>
<evidence type="ECO:0000313" key="3">
    <source>
        <dbReference type="Proteomes" id="UP000324800"/>
    </source>
</evidence>
<dbReference type="Pfam" id="PF19263">
    <property type="entry name" value="DUF5906"/>
    <property type="match status" value="1"/>
</dbReference>
<dbReference type="Proteomes" id="UP000324800">
    <property type="component" value="Unassembled WGS sequence"/>
</dbReference>
<reference evidence="2 3" key="1">
    <citation type="submission" date="2019-03" db="EMBL/GenBank/DDBJ databases">
        <title>Single cell metagenomics reveals metabolic interactions within the superorganism composed of flagellate Streblomastix strix and complex community of Bacteroidetes bacteria on its surface.</title>
        <authorList>
            <person name="Treitli S.C."/>
            <person name="Kolisko M."/>
            <person name="Husnik F."/>
            <person name="Keeling P."/>
            <person name="Hampl V."/>
        </authorList>
    </citation>
    <scope>NUCLEOTIDE SEQUENCE [LARGE SCALE GENOMIC DNA]</scope>
    <source>
        <strain evidence="2">ST1C</strain>
    </source>
</reference>
<name>A0A5J4UNK3_9EUKA</name>
<dbReference type="InterPro" id="IPR027417">
    <property type="entry name" value="P-loop_NTPase"/>
</dbReference>
<dbReference type="OrthoDB" id="120181at2759"/>
<proteinExistence type="predicted"/>